<feature type="transmembrane region" description="Helical" evidence="5">
    <location>
        <begin position="180"/>
        <end position="203"/>
    </location>
</feature>
<feature type="transmembrane region" description="Helical" evidence="5">
    <location>
        <begin position="319"/>
        <end position="337"/>
    </location>
</feature>
<name>A0A494XJC6_9BURK</name>
<dbReference type="InterPro" id="IPR011701">
    <property type="entry name" value="MFS"/>
</dbReference>
<dbReference type="Gene3D" id="1.20.1250.20">
    <property type="entry name" value="MFS general substrate transporter like domains"/>
    <property type="match status" value="1"/>
</dbReference>
<dbReference type="RefSeq" id="WP_121278079.1">
    <property type="nucleotide sequence ID" value="NZ_RBZV01000004.1"/>
</dbReference>
<dbReference type="GO" id="GO:0016020">
    <property type="term" value="C:membrane"/>
    <property type="evidence" value="ECO:0007669"/>
    <property type="project" value="UniProtKB-SubCell"/>
</dbReference>
<sequence length="479" mass="50303">MKVAADLSPARHGDDVRNRWYALVVVVTAMFMALVDVFIVNIALPSIQIAFGATSEQLEWAVASYTLCYALFLIMGGRAGDHYGRKKVFLAGMLLFSIFSLACGLASSVGMLIAARAFQGVGAALMVPQVFATIQTSFDDREKPKALAIYGATVGLASILGQVLGALLMGHGRGGPEWRMLFLINVPIGIAAIAAGLVVLPVAKTNSKVGFDVGGAALLTIALVALFYPIAGLASGHVDVWKLAVPLALFPIVGALFLWHERRRVRALRNALLHPKLLTQRRFTAGLWVVFALQAALAGFLFVLTLFFQNGLGMSPSRFGLVLIAPGLGYGIASLLAPAALRKFGIRLMIVCSGLTGVGYLWLAVLPQLGGEAGSLIRVSIAPMFLIGFATGIIFTPTVGRAIGTLEPHLVGAASGVLPTVIQLANLVGVIGIGTLYFRMSTVLPDARATYSAACVLIAVLSAACTFGIAKEETAGSRP</sequence>
<feature type="transmembrane region" description="Helical" evidence="5">
    <location>
        <begin position="285"/>
        <end position="307"/>
    </location>
</feature>
<dbReference type="Pfam" id="PF07690">
    <property type="entry name" value="MFS_1"/>
    <property type="match status" value="1"/>
</dbReference>
<organism evidence="7 8">
    <name type="scientific">Trinickia fusca</name>
    <dbReference type="NCBI Taxonomy" id="2419777"/>
    <lineage>
        <taxon>Bacteria</taxon>
        <taxon>Pseudomonadati</taxon>
        <taxon>Pseudomonadota</taxon>
        <taxon>Betaproteobacteria</taxon>
        <taxon>Burkholderiales</taxon>
        <taxon>Burkholderiaceae</taxon>
        <taxon>Trinickia</taxon>
    </lineage>
</organism>
<evidence type="ECO:0000259" key="6">
    <source>
        <dbReference type="PROSITE" id="PS50850"/>
    </source>
</evidence>
<comment type="subcellular location">
    <subcellularLocation>
        <location evidence="1">Membrane</location>
        <topology evidence="1">Multi-pass membrane protein</topology>
    </subcellularLocation>
</comment>
<proteinExistence type="predicted"/>
<feature type="transmembrane region" description="Helical" evidence="5">
    <location>
        <begin position="215"/>
        <end position="234"/>
    </location>
</feature>
<evidence type="ECO:0000256" key="5">
    <source>
        <dbReference type="SAM" id="Phobius"/>
    </source>
</evidence>
<gene>
    <name evidence="7" type="ORF">D7S89_12925</name>
</gene>
<feature type="transmembrane region" description="Helical" evidence="5">
    <location>
        <begin position="146"/>
        <end position="168"/>
    </location>
</feature>
<evidence type="ECO:0000313" key="7">
    <source>
        <dbReference type="EMBL" id="RKP48229.1"/>
    </source>
</evidence>
<accession>A0A494XJC6</accession>
<keyword evidence="8" id="KW-1185">Reference proteome</keyword>
<dbReference type="PANTHER" id="PTHR42718:SF39">
    <property type="entry name" value="ACTINORHODIN TRANSPORTER-RELATED"/>
    <property type="match status" value="1"/>
</dbReference>
<dbReference type="GO" id="GO:0022857">
    <property type="term" value="F:transmembrane transporter activity"/>
    <property type="evidence" value="ECO:0007669"/>
    <property type="project" value="InterPro"/>
</dbReference>
<evidence type="ECO:0000256" key="4">
    <source>
        <dbReference type="ARBA" id="ARBA00023136"/>
    </source>
</evidence>
<dbReference type="AlphaFoldDB" id="A0A494XJC6"/>
<feature type="transmembrane region" description="Helical" evidence="5">
    <location>
        <begin position="240"/>
        <end position="259"/>
    </location>
</feature>
<dbReference type="Gene3D" id="1.20.1720.10">
    <property type="entry name" value="Multidrug resistance protein D"/>
    <property type="match status" value="1"/>
</dbReference>
<feature type="transmembrane region" description="Helical" evidence="5">
    <location>
        <begin position="375"/>
        <end position="395"/>
    </location>
</feature>
<feature type="transmembrane region" description="Helical" evidence="5">
    <location>
        <begin position="344"/>
        <end position="363"/>
    </location>
</feature>
<evidence type="ECO:0000256" key="1">
    <source>
        <dbReference type="ARBA" id="ARBA00004141"/>
    </source>
</evidence>
<dbReference type="PROSITE" id="PS50850">
    <property type="entry name" value="MFS"/>
    <property type="match status" value="1"/>
</dbReference>
<dbReference type="EMBL" id="RBZV01000004">
    <property type="protein sequence ID" value="RKP48229.1"/>
    <property type="molecule type" value="Genomic_DNA"/>
</dbReference>
<dbReference type="Proteomes" id="UP000280434">
    <property type="component" value="Unassembled WGS sequence"/>
</dbReference>
<feature type="transmembrane region" description="Helical" evidence="5">
    <location>
        <begin position="60"/>
        <end position="76"/>
    </location>
</feature>
<dbReference type="InterPro" id="IPR020846">
    <property type="entry name" value="MFS_dom"/>
</dbReference>
<feature type="transmembrane region" description="Helical" evidence="5">
    <location>
        <begin position="416"/>
        <end position="438"/>
    </location>
</feature>
<dbReference type="OrthoDB" id="9807274at2"/>
<dbReference type="InterPro" id="IPR036259">
    <property type="entry name" value="MFS_trans_sf"/>
</dbReference>
<keyword evidence="2 5" id="KW-0812">Transmembrane</keyword>
<feature type="transmembrane region" description="Helical" evidence="5">
    <location>
        <begin position="450"/>
        <end position="470"/>
    </location>
</feature>
<comment type="caution">
    <text evidence="7">The sequence shown here is derived from an EMBL/GenBank/DDBJ whole genome shotgun (WGS) entry which is preliminary data.</text>
</comment>
<dbReference type="PANTHER" id="PTHR42718">
    <property type="entry name" value="MAJOR FACILITATOR SUPERFAMILY MULTIDRUG TRANSPORTER MFSC"/>
    <property type="match status" value="1"/>
</dbReference>
<keyword evidence="3 5" id="KW-1133">Transmembrane helix</keyword>
<reference evidence="7 8" key="1">
    <citation type="submission" date="2018-10" db="EMBL/GenBank/DDBJ databases">
        <title>Paraburkholderia sp. 7MK8-2, isolated from soil.</title>
        <authorList>
            <person name="Gao Z.-H."/>
            <person name="Qiu L.-H."/>
        </authorList>
    </citation>
    <scope>NUCLEOTIDE SEQUENCE [LARGE SCALE GENOMIC DNA]</scope>
    <source>
        <strain evidence="7 8">7MK8-2</strain>
    </source>
</reference>
<evidence type="ECO:0000256" key="3">
    <source>
        <dbReference type="ARBA" id="ARBA00022989"/>
    </source>
</evidence>
<dbReference type="SUPFAM" id="SSF103473">
    <property type="entry name" value="MFS general substrate transporter"/>
    <property type="match status" value="1"/>
</dbReference>
<feature type="transmembrane region" description="Helical" evidence="5">
    <location>
        <begin position="113"/>
        <end position="134"/>
    </location>
</feature>
<dbReference type="CDD" id="cd17321">
    <property type="entry name" value="MFS_MMR_MDR_like"/>
    <property type="match status" value="1"/>
</dbReference>
<evidence type="ECO:0000256" key="2">
    <source>
        <dbReference type="ARBA" id="ARBA00022692"/>
    </source>
</evidence>
<feature type="domain" description="Major facilitator superfamily (MFS) profile" evidence="6">
    <location>
        <begin position="22"/>
        <end position="474"/>
    </location>
</feature>
<feature type="transmembrane region" description="Helical" evidence="5">
    <location>
        <begin position="88"/>
        <end position="107"/>
    </location>
</feature>
<evidence type="ECO:0000313" key="8">
    <source>
        <dbReference type="Proteomes" id="UP000280434"/>
    </source>
</evidence>
<keyword evidence="4 5" id="KW-0472">Membrane</keyword>
<protein>
    <submittedName>
        <fullName evidence="7">MFS transporter</fullName>
    </submittedName>
</protein>
<feature type="transmembrane region" description="Helical" evidence="5">
    <location>
        <begin position="20"/>
        <end position="40"/>
    </location>
</feature>